<dbReference type="AlphaFoldDB" id="A0A810PVS5"/>
<dbReference type="RefSeq" id="WP_212818762.1">
    <property type="nucleotide sequence ID" value="NZ_AP023415.1"/>
</dbReference>
<gene>
    <name evidence="1" type="ORF">MM35RIKEN_03690</name>
</gene>
<reference evidence="1" key="1">
    <citation type="submission" date="2020-09" db="EMBL/GenBank/DDBJ databases">
        <title>New species isolated from human feces.</title>
        <authorList>
            <person name="Kitahara M."/>
            <person name="Shigeno Y."/>
            <person name="Shime M."/>
            <person name="Matsumoto Y."/>
            <person name="Nakamura S."/>
            <person name="Motooka D."/>
            <person name="Fukuoka S."/>
            <person name="Nishikawa H."/>
            <person name="Benno Y."/>
        </authorList>
    </citation>
    <scope>NUCLEOTIDE SEQUENCE</scope>
    <source>
        <strain evidence="1">MM35</strain>
    </source>
</reference>
<accession>A0A810PVS5</accession>
<protein>
    <submittedName>
        <fullName evidence="1">Uncharacterized protein</fullName>
    </submittedName>
</protein>
<name>A0A810PVS5_9FIRM</name>
<dbReference type="KEGG" id="vfa:MM35RIKEN_03690"/>
<organism evidence="1 2">
    <name type="scientific">Vescimonas fastidiosa</name>
    <dbReference type="NCBI Taxonomy" id="2714353"/>
    <lineage>
        <taxon>Bacteria</taxon>
        <taxon>Bacillati</taxon>
        <taxon>Bacillota</taxon>
        <taxon>Clostridia</taxon>
        <taxon>Eubacteriales</taxon>
        <taxon>Oscillospiraceae</taxon>
        <taxon>Vescimonas</taxon>
    </lineage>
</organism>
<evidence type="ECO:0000313" key="2">
    <source>
        <dbReference type="Proteomes" id="UP000681343"/>
    </source>
</evidence>
<evidence type="ECO:0000313" key="1">
    <source>
        <dbReference type="EMBL" id="BCK78177.1"/>
    </source>
</evidence>
<keyword evidence="2" id="KW-1185">Reference proteome</keyword>
<proteinExistence type="predicted"/>
<dbReference type="EMBL" id="AP023415">
    <property type="protein sequence ID" value="BCK78177.1"/>
    <property type="molecule type" value="Genomic_DNA"/>
</dbReference>
<sequence length="130" mass="14792">MSSDDIDMLLGHSLNGKSYYMRRVRRDAFLLPEHLNTLAELNENYHYHADYQPQISLSDESQEEIPLPKAGVRIICNNTDHPIRKRICFWTSEPGDYMTFRASPGVLAQVNVQSNPFNMQDSRSSSASGS</sequence>
<dbReference type="Proteomes" id="UP000681343">
    <property type="component" value="Chromosome"/>
</dbReference>